<evidence type="ECO:0000259" key="7">
    <source>
        <dbReference type="PROSITE" id="PS50011"/>
    </source>
</evidence>
<dbReference type="GO" id="GO:0004672">
    <property type="term" value="F:protein kinase activity"/>
    <property type="evidence" value="ECO:0007669"/>
    <property type="project" value="InterPro"/>
</dbReference>
<evidence type="ECO:0000256" key="2">
    <source>
        <dbReference type="ARBA" id="ARBA00022729"/>
    </source>
</evidence>
<proteinExistence type="predicted"/>
<dbReference type="Gene3D" id="2.90.10.10">
    <property type="entry name" value="Bulb-type lectin domain"/>
    <property type="match status" value="1"/>
</dbReference>
<keyword evidence="2" id="KW-0732">Signal</keyword>
<dbReference type="Proteomes" id="UP001054252">
    <property type="component" value="Unassembled WGS sequence"/>
</dbReference>
<sequence length="462" mass="51736">MGGKFKADLVELISSPHPLILVTVEPWFLVMEALNWDSSDWKCEPIDDTSGVLMINSKGNLVLLNQSGSVVWASNSKKEAQNPVVQLLDSGNLVLQDRNAGILWQSFDYPTDTLLPDMKLGLDFKSGLNRQLSAWKTTNDPCPGDLTMGIVPNNNPEFVIWKGSRKYFRTGPWNGIAMSGTPQLKPNPWFTFSLVSNEEEVYYIIYLRNKSTITKLILNQTSSRRERYLWNKDTQTWTRFSYFPWDECDYYGTCGAYAICVNTVLPPYCHKGDGFMKVGGLKLPDTTRSWVNKSMNLKECRAKCLENCSCTAYTTLDIKEGSGCAIWFGDLIDLKDLQSAGQDLYIRMAFSDSDHEETKGKTKILAGLIIPTAILVVIGVLAVTYYIRRSHRSIEGRENGSSNERQIEDMELPSFELDLISNATNNLSSNNKLGEGGFGPIYKGTLPDGKEIAVKRLSRSSG</sequence>
<dbReference type="CDD" id="cd01098">
    <property type="entry name" value="PAN_AP_plant"/>
    <property type="match status" value="1"/>
</dbReference>
<keyword evidence="6" id="KW-1133">Transmembrane helix</keyword>
<evidence type="ECO:0000259" key="8">
    <source>
        <dbReference type="PROSITE" id="PS50927"/>
    </source>
</evidence>
<keyword evidence="6" id="KW-0472">Membrane</keyword>
<feature type="transmembrane region" description="Helical" evidence="6">
    <location>
        <begin position="364"/>
        <end position="387"/>
    </location>
</feature>
<dbReference type="PROSITE" id="PS50011">
    <property type="entry name" value="PROTEIN_KINASE_DOM"/>
    <property type="match status" value="1"/>
</dbReference>
<keyword evidence="1" id="KW-0597">Phosphoprotein</keyword>
<feature type="domain" description="Apple" evidence="9">
    <location>
        <begin position="269"/>
        <end position="349"/>
    </location>
</feature>
<evidence type="ECO:0000259" key="9">
    <source>
        <dbReference type="PROSITE" id="PS50948"/>
    </source>
</evidence>
<dbReference type="GO" id="GO:0048544">
    <property type="term" value="P:recognition of pollen"/>
    <property type="evidence" value="ECO:0007669"/>
    <property type="project" value="InterPro"/>
</dbReference>
<dbReference type="SUPFAM" id="SSF56112">
    <property type="entry name" value="Protein kinase-like (PK-like)"/>
    <property type="match status" value="1"/>
</dbReference>
<keyword evidence="11" id="KW-1185">Reference proteome</keyword>
<dbReference type="Gene3D" id="3.30.200.20">
    <property type="entry name" value="Phosphorylase Kinase, domain 1"/>
    <property type="match status" value="1"/>
</dbReference>
<evidence type="ECO:0000256" key="5">
    <source>
        <dbReference type="ARBA" id="ARBA00023180"/>
    </source>
</evidence>
<dbReference type="InterPro" id="IPR001480">
    <property type="entry name" value="Bulb-type_lectin_dom"/>
</dbReference>
<dbReference type="InterPro" id="IPR000719">
    <property type="entry name" value="Prot_kinase_dom"/>
</dbReference>
<protein>
    <submittedName>
        <fullName evidence="10">Uncharacterized protein</fullName>
    </submittedName>
</protein>
<evidence type="ECO:0000256" key="4">
    <source>
        <dbReference type="ARBA" id="ARBA00023170"/>
    </source>
</evidence>
<evidence type="ECO:0000256" key="3">
    <source>
        <dbReference type="ARBA" id="ARBA00023157"/>
    </source>
</evidence>
<dbReference type="EMBL" id="BPVZ01000371">
    <property type="protein sequence ID" value="GKV50483.1"/>
    <property type="molecule type" value="Genomic_DNA"/>
</dbReference>
<dbReference type="InterPro" id="IPR003609">
    <property type="entry name" value="Pan_app"/>
</dbReference>
<dbReference type="PANTHER" id="PTHR32444">
    <property type="entry name" value="BULB-TYPE LECTIN DOMAIN-CONTAINING PROTEIN"/>
    <property type="match status" value="1"/>
</dbReference>
<dbReference type="PROSITE" id="PS50948">
    <property type="entry name" value="PAN"/>
    <property type="match status" value="1"/>
</dbReference>
<dbReference type="FunFam" id="3.50.4.10:FF:000002">
    <property type="entry name" value="G-type lectin S-receptor-like serine/threonine-protein kinase"/>
    <property type="match status" value="1"/>
</dbReference>
<keyword evidence="5" id="KW-0325">Glycoprotein</keyword>
<organism evidence="10 11">
    <name type="scientific">Rubroshorea leprosula</name>
    <dbReference type="NCBI Taxonomy" id="152421"/>
    <lineage>
        <taxon>Eukaryota</taxon>
        <taxon>Viridiplantae</taxon>
        <taxon>Streptophyta</taxon>
        <taxon>Embryophyta</taxon>
        <taxon>Tracheophyta</taxon>
        <taxon>Spermatophyta</taxon>
        <taxon>Magnoliopsida</taxon>
        <taxon>eudicotyledons</taxon>
        <taxon>Gunneridae</taxon>
        <taxon>Pentapetalae</taxon>
        <taxon>rosids</taxon>
        <taxon>malvids</taxon>
        <taxon>Malvales</taxon>
        <taxon>Dipterocarpaceae</taxon>
        <taxon>Rubroshorea</taxon>
    </lineage>
</organism>
<dbReference type="Pfam" id="PF01453">
    <property type="entry name" value="B_lectin"/>
    <property type="match status" value="1"/>
</dbReference>
<evidence type="ECO:0000313" key="10">
    <source>
        <dbReference type="EMBL" id="GKV50483.1"/>
    </source>
</evidence>
<accession>A0AAV5MKG5</accession>
<keyword evidence="4" id="KW-0675">Receptor</keyword>
<dbReference type="InterPro" id="IPR011009">
    <property type="entry name" value="Kinase-like_dom_sf"/>
</dbReference>
<evidence type="ECO:0000313" key="11">
    <source>
        <dbReference type="Proteomes" id="UP001054252"/>
    </source>
</evidence>
<dbReference type="CDD" id="cd00028">
    <property type="entry name" value="B_lectin"/>
    <property type="match status" value="1"/>
</dbReference>
<dbReference type="AlphaFoldDB" id="A0AAV5MKG5"/>
<dbReference type="GO" id="GO:0005524">
    <property type="term" value="F:ATP binding"/>
    <property type="evidence" value="ECO:0007669"/>
    <property type="project" value="InterPro"/>
</dbReference>
<keyword evidence="6" id="KW-0812">Transmembrane</keyword>
<dbReference type="SMART" id="SM00473">
    <property type="entry name" value="PAN_AP"/>
    <property type="match status" value="1"/>
</dbReference>
<dbReference type="SUPFAM" id="SSF51110">
    <property type="entry name" value="alpha-D-mannose-specific plant lectins"/>
    <property type="match status" value="1"/>
</dbReference>
<dbReference type="Pfam" id="PF08276">
    <property type="entry name" value="PAN_2"/>
    <property type="match status" value="1"/>
</dbReference>
<feature type="domain" description="Protein kinase" evidence="7">
    <location>
        <begin position="427"/>
        <end position="462"/>
    </location>
</feature>
<dbReference type="InterPro" id="IPR036426">
    <property type="entry name" value="Bulb-type_lectin_dom_sf"/>
</dbReference>
<evidence type="ECO:0000256" key="1">
    <source>
        <dbReference type="ARBA" id="ARBA00022553"/>
    </source>
</evidence>
<dbReference type="PROSITE" id="PS50927">
    <property type="entry name" value="BULB_LECTIN"/>
    <property type="match status" value="1"/>
</dbReference>
<evidence type="ECO:0000256" key="6">
    <source>
        <dbReference type="SAM" id="Phobius"/>
    </source>
</evidence>
<dbReference type="PANTHER" id="PTHR32444:SF234">
    <property type="entry name" value="RECEPTOR-LIKE SERINE_THREONINE-PROTEIN KINASE"/>
    <property type="match status" value="1"/>
</dbReference>
<dbReference type="Gene3D" id="3.50.4.10">
    <property type="entry name" value="Hepatocyte Growth Factor"/>
    <property type="match status" value="1"/>
</dbReference>
<keyword evidence="3" id="KW-1015">Disulfide bond</keyword>
<reference evidence="10 11" key="1">
    <citation type="journal article" date="2021" name="Commun. Biol.">
        <title>The genome of Shorea leprosula (Dipterocarpaceae) highlights the ecological relevance of drought in aseasonal tropical rainforests.</title>
        <authorList>
            <person name="Ng K.K.S."/>
            <person name="Kobayashi M.J."/>
            <person name="Fawcett J.A."/>
            <person name="Hatakeyama M."/>
            <person name="Paape T."/>
            <person name="Ng C.H."/>
            <person name="Ang C.C."/>
            <person name="Tnah L.H."/>
            <person name="Lee C.T."/>
            <person name="Nishiyama T."/>
            <person name="Sese J."/>
            <person name="O'Brien M.J."/>
            <person name="Copetti D."/>
            <person name="Mohd Noor M.I."/>
            <person name="Ong R.C."/>
            <person name="Putra M."/>
            <person name="Sireger I.Z."/>
            <person name="Indrioko S."/>
            <person name="Kosugi Y."/>
            <person name="Izuno A."/>
            <person name="Isagi Y."/>
            <person name="Lee S.L."/>
            <person name="Shimizu K.K."/>
        </authorList>
    </citation>
    <scope>NUCLEOTIDE SEQUENCE [LARGE SCALE GENOMIC DNA]</scope>
    <source>
        <strain evidence="10">214</strain>
    </source>
</reference>
<feature type="domain" description="Bulb-type lectin" evidence="8">
    <location>
        <begin position="1"/>
        <end position="108"/>
    </location>
</feature>
<dbReference type="SMART" id="SM00108">
    <property type="entry name" value="B_lectin"/>
    <property type="match status" value="1"/>
</dbReference>
<gene>
    <name evidence="10" type="ORF">SLEP1_g57185</name>
</gene>
<comment type="caution">
    <text evidence="10">The sequence shown here is derived from an EMBL/GenBank/DDBJ whole genome shotgun (WGS) entry which is preliminary data.</text>
</comment>
<name>A0AAV5MKG5_9ROSI</name>